<dbReference type="EMBL" id="JBHSDC010000003">
    <property type="protein sequence ID" value="MFC4231037.1"/>
    <property type="molecule type" value="Genomic_DNA"/>
</dbReference>
<evidence type="ECO:0000313" key="1">
    <source>
        <dbReference type="EMBL" id="MFC4231037.1"/>
    </source>
</evidence>
<dbReference type="InterPro" id="IPR005501">
    <property type="entry name" value="LamB/YcsF/PxpA-like"/>
</dbReference>
<gene>
    <name evidence="1" type="ORF">ACFOW1_03990</name>
</gene>
<protein>
    <submittedName>
        <fullName evidence="1">5-oxoprolinase subunit PxpA</fullName>
        <ecNumber evidence="1">3.5.2.9</ecNumber>
    </submittedName>
</protein>
<dbReference type="Gene3D" id="3.20.20.370">
    <property type="entry name" value="Glycoside hydrolase/deacetylase"/>
    <property type="match status" value="1"/>
</dbReference>
<accession>A0ABV8PVU4</accession>
<dbReference type="Proteomes" id="UP001595906">
    <property type="component" value="Unassembled WGS sequence"/>
</dbReference>
<keyword evidence="1" id="KW-0378">Hydrolase</keyword>
<dbReference type="PANTHER" id="PTHR30292">
    <property type="entry name" value="UNCHARACTERIZED PROTEIN YBGL-RELATED"/>
    <property type="match status" value="1"/>
</dbReference>
<evidence type="ECO:0000313" key="2">
    <source>
        <dbReference type="Proteomes" id="UP001595906"/>
    </source>
</evidence>
<dbReference type="PANTHER" id="PTHR30292:SF0">
    <property type="entry name" value="5-OXOPROLINASE SUBUNIT A"/>
    <property type="match status" value="1"/>
</dbReference>
<name>A0ABV8PVU4_9BACT</name>
<proteinExistence type="predicted"/>
<dbReference type="GO" id="GO:0017168">
    <property type="term" value="F:5-oxoprolinase (ATP-hydrolyzing) activity"/>
    <property type="evidence" value="ECO:0007669"/>
    <property type="project" value="UniProtKB-EC"/>
</dbReference>
<dbReference type="NCBIfam" id="NF003816">
    <property type="entry name" value="PRK05406.1-5"/>
    <property type="match status" value="1"/>
</dbReference>
<sequence length="246" mass="26781">MMSVDLNCDLGEGFLNDELLYPYISSANIACGYHAGDLDTITKSIEYCLTHNVAIGAHPGFNDKPNFGRTEIQLSAERLQDLVMHEILVVRFSAMKMGAKLHHVKLHGAMYNMAARDKAMALTIADAIHRVDPNLIVYGLSGSYLISEAKALGLQTCSEVFADRTYQADGSLTARSEPNALINSTEASIAQVLQMVREQSVTSVDGSVVPIIAETICLHGDGEHAVAFAKQIHQTLKQHNIDIKAK</sequence>
<dbReference type="Pfam" id="PF03746">
    <property type="entry name" value="LamB_YcsF"/>
    <property type="match status" value="1"/>
</dbReference>
<dbReference type="InterPro" id="IPR011330">
    <property type="entry name" value="Glyco_hydro/deAcase_b/a-brl"/>
</dbReference>
<reference evidence="2" key="1">
    <citation type="journal article" date="2019" name="Int. J. Syst. Evol. Microbiol.">
        <title>The Global Catalogue of Microorganisms (GCM) 10K type strain sequencing project: providing services to taxonomists for standard genome sequencing and annotation.</title>
        <authorList>
            <consortium name="The Broad Institute Genomics Platform"/>
            <consortium name="The Broad Institute Genome Sequencing Center for Infectious Disease"/>
            <person name="Wu L."/>
            <person name="Ma J."/>
        </authorList>
    </citation>
    <scope>NUCLEOTIDE SEQUENCE [LARGE SCALE GENOMIC DNA]</scope>
    <source>
        <strain evidence="2">CECT 8010</strain>
    </source>
</reference>
<dbReference type="SUPFAM" id="SSF88713">
    <property type="entry name" value="Glycoside hydrolase/deacetylase"/>
    <property type="match status" value="1"/>
</dbReference>
<dbReference type="NCBIfam" id="NF003814">
    <property type="entry name" value="PRK05406.1-3"/>
    <property type="match status" value="1"/>
</dbReference>
<dbReference type="EC" id="3.5.2.9" evidence="1"/>
<dbReference type="RefSeq" id="WP_379012424.1">
    <property type="nucleotide sequence ID" value="NZ_JBHSDC010000003.1"/>
</dbReference>
<keyword evidence="2" id="KW-1185">Reference proteome</keyword>
<comment type="caution">
    <text evidence="1">The sequence shown here is derived from an EMBL/GenBank/DDBJ whole genome shotgun (WGS) entry which is preliminary data.</text>
</comment>
<organism evidence="1 2">
    <name type="scientific">Parasediminibacterium paludis</name>
    <dbReference type="NCBI Taxonomy" id="908966"/>
    <lineage>
        <taxon>Bacteria</taxon>
        <taxon>Pseudomonadati</taxon>
        <taxon>Bacteroidota</taxon>
        <taxon>Chitinophagia</taxon>
        <taxon>Chitinophagales</taxon>
        <taxon>Chitinophagaceae</taxon>
        <taxon>Parasediminibacterium</taxon>
    </lineage>
</organism>